<name>A0ABR0DPA6_9LAMI</name>
<protein>
    <submittedName>
        <fullName evidence="2">Uncharacterized protein</fullName>
    </submittedName>
</protein>
<gene>
    <name evidence="2" type="ORF">RD792_001789</name>
</gene>
<evidence type="ECO:0000256" key="1">
    <source>
        <dbReference type="SAM" id="MobiDB-lite"/>
    </source>
</evidence>
<keyword evidence="3" id="KW-1185">Reference proteome</keyword>
<comment type="caution">
    <text evidence="2">The sequence shown here is derived from an EMBL/GenBank/DDBJ whole genome shotgun (WGS) entry which is preliminary data.</text>
</comment>
<dbReference type="Proteomes" id="UP001291926">
    <property type="component" value="Unassembled WGS sequence"/>
</dbReference>
<evidence type="ECO:0000313" key="3">
    <source>
        <dbReference type="Proteomes" id="UP001291926"/>
    </source>
</evidence>
<sequence>MICIELEVPPVNIPNQGSGTTQDQSMLHKFRELQKRQVEFIKKRVMLLEKGLYAELQEESYASPFEFSSIADEETNNMPNVETGHKVTDVKYPTSRVSYAQINNQLPQVEIISAEEILAFAVDKNQDRLNMPRLYNEMSKLVVDNAQDSVEAYIAKRSTSLKLGRNLGGLEAFNQEINHILSSPTGKPNDSSANGTGDVEMEEKMSTLDEKGSKKSAEGVILLD</sequence>
<dbReference type="EMBL" id="JAYDYQ010001087">
    <property type="protein sequence ID" value="KAK4491067.1"/>
    <property type="molecule type" value="Genomic_DNA"/>
</dbReference>
<feature type="region of interest" description="Disordered" evidence="1">
    <location>
        <begin position="180"/>
        <end position="224"/>
    </location>
</feature>
<feature type="compositionally biased region" description="Polar residues" evidence="1">
    <location>
        <begin position="180"/>
        <end position="195"/>
    </location>
</feature>
<reference evidence="2 3" key="1">
    <citation type="journal article" date="2023" name="bioRxiv">
        <title>Genome report: Whole genome sequence and annotation of Penstemon davidsonii.</title>
        <authorList>
            <person name="Ostevik K.L."/>
            <person name="Alabady M."/>
            <person name="Zhang M."/>
            <person name="Rausher M.D."/>
        </authorList>
    </citation>
    <scope>NUCLEOTIDE SEQUENCE [LARGE SCALE GENOMIC DNA]</scope>
    <source>
        <strain evidence="2">DNT005</strain>
        <tissue evidence="2">Whole leaf</tissue>
    </source>
</reference>
<organism evidence="2 3">
    <name type="scientific">Penstemon davidsonii</name>
    <dbReference type="NCBI Taxonomy" id="160366"/>
    <lineage>
        <taxon>Eukaryota</taxon>
        <taxon>Viridiplantae</taxon>
        <taxon>Streptophyta</taxon>
        <taxon>Embryophyta</taxon>
        <taxon>Tracheophyta</taxon>
        <taxon>Spermatophyta</taxon>
        <taxon>Magnoliopsida</taxon>
        <taxon>eudicotyledons</taxon>
        <taxon>Gunneridae</taxon>
        <taxon>Pentapetalae</taxon>
        <taxon>asterids</taxon>
        <taxon>lamiids</taxon>
        <taxon>Lamiales</taxon>
        <taxon>Plantaginaceae</taxon>
        <taxon>Cheloneae</taxon>
        <taxon>Penstemon</taxon>
    </lineage>
</organism>
<evidence type="ECO:0000313" key="2">
    <source>
        <dbReference type="EMBL" id="KAK4491067.1"/>
    </source>
</evidence>
<accession>A0ABR0DPA6</accession>
<proteinExistence type="predicted"/>
<feature type="compositionally biased region" description="Basic and acidic residues" evidence="1">
    <location>
        <begin position="202"/>
        <end position="217"/>
    </location>
</feature>